<dbReference type="PhylomeDB" id="B4NBW5"/>
<dbReference type="GO" id="GO:0005929">
    <property type="term" value="C:cilium"/>
    <property type="evidence" value="ECO:0007669"/>
    <property type="project" value="UniProtKB-SubCell"/>
</dbReference>
<evidence type="ECO:0000256" key="3">
    <source>
        <dbReference type="ARBA" id="ARBA00022490"/>
    </source>
</evidence>
<dbReference type="GO" id="GO:0005881">
    <property type="term" value="C:cytoplasmic microtubule"/>
    <property type="evidence" value="ECO:0007669"/>
    <property type="project" value="TreeGrafter"/>
</dbReference>
<feature type="compositionally biased region" description="Low complexity" evidence="6">
    <location>
        <begin position="250"/>
        <end position="267"/>
    </location>
</feature>
<dbReference type="Pfam" id="PF13864">
    <property type="entry name" value="Enkurin"/>
    <property type="match status" value="1"/>
</dbReference>
<evidence type="ECO:0000313" key="8">
    <source>
        <dbReference type="EMBL" id="EDW82324.1"/>
    </source>
</evidence>
<evidence type="ECO:0000259" key="7">
    <source>
        <dbReference type="PROSITE" id="PS51665"/>
    </source>
</evidence>
<keyword evidence="3" id="KW-0963">Cytoplasm</keyword>
<evidence type="ECO:0000256" key="1">
    <source>
        <dbReference type="ARBA" id="ARBA00004138"/>
    </source>
</evidence>
<dbReference type="OMA" id="GDECSPP"/>
<feature type="region of interest" description="Disordered" evidence="6">
    <location>
        <begin position="176"/>
        <end position="282"/>
    </location>
</feature>
<organism evidence="8 9">
    <name type="scientific">Drosophila willistoni</name>
    <name type="common">Fruit fly</name>
    <dbReference type="NCBI Taxonomy" id="7260"/>
    <lineage>
        <taxon>Eukaryota</taxon>
        <taxon>Metazoa</taxon>
        <taxon>Ecdysozoa</taxon>
        <taxon>Arthropoda</taxon>
        <taxon>Hexapoda</taxon>
        <taxon>Insecta</taxon>
        <taxon>Pterygota</taxon>
        <taxon>Neoptera</taxon>
        <taxon>Endopterygota</taxon>
        <taxon>Diptera</taxon>
        <taxon>Brachycera</taxon>
        <taxon>Muscomorpha</taxon>
        <taxon>Ephydroidea</taxon>
        <taxon>Drosophilidae</taxon>
        <taxon>Drosophila</taxon>
        <taxon>Sophophora</taxon>
    </lineage>
</organism>
<dbReference type="HOGENOM" id="CLU_809562_0_0_1"/>
<feature type="compositionally biased region" description="Polar residues" evidence="6">
    <location>
        <begin position="87"/>
        <end position="111"/>
    </location>
</feature>
<dbReference type="STRING" id="7260.B4NBW5"/>
<dbReference type="InterPro" id="IPR052102">
    <property type="entry name" value="Enkurin_domain-protein"/>
</dbReference>
<proteinExistence type="predicted"/>
<dbReference type="OrthoDB" id="10264920at2759"/>
<dbReference type="InParanoid" id="B4NBW5"/>
<keyword evidence="4" id="KW-0206">Cytoskeleton</keyword>
<name>B4NBW5_DROWI</name>
<dbReference type="PANTHER" id="PTHR21490:SF2">
    <property type="entry name" value="ENKURIN DOMAIN-CONTAINING PROTEIN 1"/>
    <property type="match status" value="1"/>
</dbReference>
<accession>B4NBW5</accession>
<reference evidence="8 9" key="1">
    <citation type="journal article" date="2007" name="Nature">
        <title>Evolution of genes and genomes on the Drosophila phylogeny.</title>
        <authorList>
            <consortium name="Drosophila 12 Genomes Consortium"/>
            <person name="Clark A.G."/>
            <person name="Eisen M.B."/>
            <person name="Smith D.R."/>
            <person name="Bergman C.M."/>
            <person name="Oliver B."/>
            <person name="Markow T.A."/>
            <person name="Kaufman T.C."/>
            <person name="Kellis M."/>
            <person name="Gelbart W."/>
            <person name="Iyer V.N."/>
            <person name="Pollard D.A."/>
            <person name="Sackton T.B."/>
            <person name="Larracuente A.M."/>
            <person name="Singh N.D."/>
            <person name="Abad J.P."/>
            <person name="Abt D.N."/>
            <person name="Adryan B."/>
            <person name="Aguade M."/>
            <person name="Akashi H."/>
            <person name="Anderson W.W."/>
            <person name="Aquadro C.F."/>
            <person name="Ardell D.H."/>
            <person name="Arguello R."/>
            <person name="Artieri C.G."/>
            <person name="Barbash D.A."/>
            <person name="Barker D."/>
            <person name="Barsanti P."/>
            <person name="Batterham P."/>
            <person name="Batzoglou S."/>
            <person name="Begun D."/>
            <person name="Bhutkar A."/>
            <person name="Blanco E."/>
            <person name="Bosak S.A."/>
            <person name="Bradley R.K."/>
            <person name="Brand A.D."/>
            <person name="Brent M.R."/>
            <person name="Brooks A.N."/>
            <person name="Brown R.H."/>
            <person name="Butlin R.K."/>
            <person name="Caggese C."/>
            <person name="Calvi B.R."/>
            <person name="Bernardo de Carvalho A."/>
            <person name="Caspi A."/>
            <person name="Castrezana S."/>
            <person name="Celniker S.E."/>
            <person name="Chang J.L."/>
            <person name="Chapple C."/>
            <person name="Chatterji S."/>
            <person name="Chinwalla A."/>
            <person name="Civetta A."/>
            <person name="Clifton S.W."/>
            <person name="Comeron J.M."/>
            <person name="Costello J.C."/>
            <person name="Coyne J.A."/>
            <person name="Daub J."/>
            <person name="David R.G."/>
            <person name="Delcher A.L."/>
            <person name="Delehaunty K."/>
            <person name="Do C.B."/>
            <person name="Ebling H."/>
            <person name="Edwards K."/>
            <person name="Eickbush T."/>
            <person name="Evans J.D."/>
            <person name="Filipski A."/>
            <person name="Findeiss S."/>
            <person name="Freyhult E."/>
            <person name="Fulton L."/>
            <person name="Fulton R."/>
            <person name="Garcia A.C."/>
            <person name="Gardiner A."/>
            <person name="Garfield D.A."/>
            <person name="Garvin B.E."/>
            <person name="Gibson G."/>
            <person name="Gilbert D."/>
            <person name="Gnerre S."/>
            <person name="Godfrey J."/>
            <person name="Good R."/>
            <person name="Gotea V."/>
            <person name="Gravely B."/>
            <person name="Greenberg A.J."/>
            <person name="Griffiths-Jones S."/>
            <person name="Gross S."/>
            <person name="Guigo R."/>
            <person name="Gustafson E.A."/>
            <person name="Haerty W."/>
            <person name="Hahn M.W."/>
            <person name="Halligan D.L."/>
            <person name="Halpern A.L."/>
            <person name="Halter G.M."/>
            <person name="Han M.V."/>
            <person name="Heger A."/>
            <person name="Hillier L."/>
            <person name="Hinrichs A.S."/>
            <person name="Holmes I."/>
            <person name="Hoskins R.A."/>
            <person name="Hubisz M.J."/>
            <person name="Hultmark D."/>
            <person name="Huntley M.A."/>
            <person name="Jaffe D.B."/>
            <person name="Jagadeeshan S."/>
            <person name="Jeck W.R."/>
            <person name="Johnson J."/>
            <person name="Jones C.D."/>
            <person name="Jordan W.C."/>
            <person name="Karpen G.H."/>
            <person name="Kataoka E."/>
            <person name="Keightley P.D."/>
            <person name="Kheradpour P."/>
            <person name="Kirkness E.F."/>
            <person name="Koerich L.B."/>
            <person name="Kristiansen K."/>
            <person name="Kudrna D."/>
            <person name="Kulathinal R.J."/>
            <person name="Kumar S."/>
            <person name="Kwok R."/>
            <person name="Lander E."/>
            <person name="Langley C.H."/>
            <person name="Lapoint R."/>
            <person name="Lazzaro B.P."/>
            <person name="Lee S.J."/>
            <person name="Levesque L."/>
            <person name="Li R."/>
            <person name="Lin C.F."/>
            <person name="Lin M.F."/>
            <person name="Lindblad-Toh K."/>
            <person name="Llopart A."/>
            <person name="Long M."/>
            <person name="Low L."/>
            <person name="Lozovsky E."/>
            <person name="Lu J."/>
            <person name="Luo M."/>
            <person name="Machado C.A."/>
            <person name="Makalowski W."/>
            <person name="Marzo M."/>
            <person name="Matsuda M."/>
            <person name="Matzkin L."/>
            <person name="McAllister B."/>
            <person name="McBride C.S."/>
            <person name="McKernan B."/>
            <person name="McKernan K."/>
            <person name="Mendez-Lago M."/>
            <person name="Minx P."/>
            <person name="Mollenhauer M.U."/>
            <person name="Montooth K."/>
            <person name="Mount S.M."/>
            <person name="Mu X."/>
            <person name="Myers E."/>
            <person name="Negre B."/>
            <person name="Newfeld S."/>
            <person name="Nielsen R."/>
            <person name="Noor M.A."/>
            <person name="O'Grady P."/>
            <person name="Pachter L."/>
            <person name="Papaceit M."/>
            <person name="Parisi M.J."/>
            <person name="Parisi M."/>
            <person name="Parts L."/>
            <person name="Pedersen J.S."/>
            <person name="Pesole G."/>
            <person name="Phillippy A.M."/>
            <person name="Ponting C.P."/>
            <person name="Pop M."/>
            <person name="Porcelli D."/>
            <person name="Powell J.R."/>
            <person name="Prohaska S."/>
            <person name="Pruitt K."/>
            <person name="Puig M."/>
            <person name="Quesneville H."/>
            <person name="Ram K.R."/>
            <person name="Rand D."/>
            <person name="Rasmussen M.D."/>
            <person name="Reed L.K."/>
            <person name="Reenan R."/>
            <person name="Reily A."/>
            <person name="Remington K.A."/>
            <person name="Rieger T.T."/>
            <person name="Ritchie M.G."/>
            <person name="Robin C."/>
            <person name="Rogers Y.H."/>
            <person name="Rohde C."/>
            <person name="Rozas J."/>
            <person name="Rubenfield M.J."/>
            <person name="Ruiz A."/>
            <person name="Russo S."/>
            <person name="Salzberg S.L."/>
            <person name="Sanchez-Gracia A."/>
            <person name="Saranga D.J."/>
            <person name="Sato H."/>
            <person name="Schaeffer S.W."/>
            <person name="Schatz M.C."/>
            <person name="Schlenke T."/>
            <person name="Schwartz R."/>
            <person name="Segarra C."/>
            <person name="Singh R.S."/>
            <person name="Sirot L."/>
            <person name="Sirota M."/>
            <person name="Sisneros N.B."/>
            <person name="Smith C.D."/>
            <person name="Smith T.F."/>
            <person name="Spieth J."/>
            <person name="Stage D.E."/>
            <person name="Stark A."/>
            <person name="Stephan W."/>
            <person name="Strausberg R.L."/>
            <person name="Strempel S."/>
            <person name="Sturgill D."/>
            <person name="Sutton G."/>
            <person name="Sutton G.G."/>
            <person name="Tao W."/>
            <person name="Teichmann S."/>
            <person name="Tobari Y.N."/>
            <person name="Tomimura Y."/>
            <person name="Tsolas J.M."/>
            <person name="Valente V.L."/>
            <person name="Venter E."/>
            <person name="Venter J.C."/>
            <person name="Vicario S."/>
            <person name="Vieira F.G."/>
            <person name="Vilella A.J."/>
            <person name="Villasante A."/>
            <person name="Walenz B."/>
            <person name="Wang J."/>
            <person name="Wasserman M."/>
            <person name="Watts T."/>
            <person name="Wilson D."/>
            <person name="Wilson R.K."/>
            <person name="Wing R.A."/>
            <person name="Wolfner M.F."/>
            <person name="Wong A."/>
            <person name="Wong G.K."/>
            <person name="Wu C.I."/>
            <person name="Wu G."/>
            <person name="Yamamoto D."/>
            <person name="Yang H.P."/>
            <person name="Yang S.P."/>
            <person name="Yorke J.A."/>
            <person name="Yoshida K."/>
            <person name="Zdobnov E."/>
            <person name="Zhang P."/>
            <person name="Zhang Y."/>
            <person name="Zimin A.V."/>
            <person name="Baldwin J."/>
            <person name="Abdouelleil A."/>
            <person name="Abdulkadir J."/>
            <person name="Abebe A."/>
            <person name="Abera B."/>
            <person name="Abreu J."/>
            <person name="Acer S.C."/>
            <person name="Aftuck L."/>
            <person name="Alexander A."/>
            <person name="An P."/>
            <person name="Anderson E."/>
            <person name="Anderson S."/>
            <person name="Arachi H."/>
            <person name="Azer M."/>
            <person name="Bachantsang P."/>
            <person name="Barry A."/>
            <person name="Bayul T."/>
            <person name="Berlin A."/>
            <person name="Bessette D."/>
            <person name="Bloom T."/>
            <person name="Blye J."/>
            <person name="Boguslavskiy L."/>
            <person name="Bonnet C."/>
            <person name="Boukhgalter B."/>
            <person name="Bourzgui I."/>
            <person name="Brown A."/>
            <person name="Cahill P."/>
            <person name="Channer S."/>
            <person name="Cheshatsang Y."/>
            <person name="Chuda L."/>
            <person name="Citroen M."/>
            <person name="Collymore A."/>
            <person name="Cooke P."/>
            <person name="Costello M."/>
            <person name="D'Aco K."/>
            <person name="Daza R."/>
            <person name="De Haan G."/>
            <person name="DeGray S."/>
            <person name="DeMaso C."/>
            <person name="Dhargay N."/>
            <person name="Dooley K."/>
            <person name="Dooley E."/>
            <person name="Doricent M."/>
            <person name="Dorje P."/>
            <person name="Dorjee K."/>
            <person name="Dupes A."/>
            <person name="Elong R."/>
            <person name="Falk J."/>
            <person name="Farina A."/>
            <person name="Faro S."/>
            <person name="Ferguson D."/>
            <person name="Fisher S."/>
            <person name="Foley C.D."/>
            <person name="Franke A."/>
            <person name="Friedrich D."/>
            <person name="Gadbois L."/>
            <person name="Gearin G."/>
            <person name="Gearin C.R."/>
            <person name="Giannoukos G."/>
            <person name="Goode T."/>
            <person name="Graham J."/>
            <person name="Grandbois E."/>
            <person name="Grewal S."/>
            <person name="Gyaltsen K."/>
            <person name="Hafez N."/>
            <person name="Hagos B."/>
            <person name="Hall J."/>
            <person name="Henson C."/>
            <person name="Hollinger A."/>
            <person name="Honan T."/>
            <person name="Huard M.D."/>
            <person name="Hughes L."/>
            <person name="Hurhula B."/>
            <person name="Husby M.E."/>
            <person name="Kamat A."/>
            <person name="Kanga B."/>
            <person name="Kashin S."/>
            <person name="Khazanovich D."/>
            <person name="Kisner P."/>
            <person name="Lance K."/>
            <person name="Lara M."/>
            <person name="Lee W."/>
            <person name="Lennon N."/>
            <person name="Letendre F."/>
            <person name="LeVine R."/>
            <person name="Lipovsky A."/>
            <person name="Liu X."/>
            <person name="Liu J."/>
            <person name="Liu S."/>
            <person name="Lokyitsang T."/>
            <person name="Lokyitsang Y."/>
            <person name="Lubonja R."/>
            <person name="Lui A."/>
            <person name="MacDonald P."/>
            <person name="Magnisalis V."/>
            <person name="Maru K."/>
            <person name="Matthews C."/>
            <person name="McCusker W."/>
            <person name="McDonough S."/>
            <person name="Mehta T."/>
            <person name="Meldrim J."/>
            <person name="Meneus L."/>
            <person name="Mihai O."/>
            <person name="Mihalev A."/>
            <person name="Mihova T."/>
            <person name="Mittelman R."/>
            <person name="Mlenga V."/>
            <person name="Montmayeur A."/>
            <person name="Mulrain L."/>
            <person name="Navidi A."/>
            <person name="Naylor J."/>
            <person name="Negash T."/>
            <person name="Nguyen T."/>
            <person name="Nguyen N."/>
            <person name="Nicol R."/>
            <person name="Norbu C."/>
            <person name="Norbu N."/>
            <person name="Novod N."/>
            <person name="O'Neill B."/>
            <person name="Osman S."/>
            <person name="Markiewicz E."/>
            <person name="Oyono O.L."/>
            <person name="Patti C."/>
            <person name="Phunkhang P."/>
            <person name="Pierre F."/>
            <person name="Priest M."/>
            <person name="Raghuraman S."/>
            <person name="Rege F."/>
            <person name="Reyes R."/>
            <person name="Rise C."/>
            <person name="Rogov P."/>
            <person name="Ross K."/>
            <person name="Ryan E."/>
            <person name="Settipalli S."/>
            <person name="Shea T."/>
            <person name="Sherpa N."/>
            <person name="Shi L."/>
            <person name="Shih D."/>
            <person name="Sparrow T."/>
            <person name="Spaulding J."/>
            <person name="Stalker J."/>
            <person name="Stange-Thomann N."/>
            <person name="Stavropoulos S."/>
            <person name="Stone C."/>
            <person name="Strader C."/>
            <person name="Tesfaye S."/>
            <person name="Thomson T."/>
            <person name="Thoulutsang Y."/>
            <person name="Thoulutsang D."/>
            <person name="Topham K."/>
            <person name="Topping I."/>
            <person name="Tsamla T."/>
            <person name="Vassiliev H."/>
            <person name="Vo A."/>
            <person name="Wangchuk T."/>
            <person name="Wangdi T."/>
            <person name="Weiand M."/>
            <person name="Wilkinson J."/>
            <person name="Wilson A."/>
            <person name="Yadav S."/>
            <person name="Young G."/>
            <person name="Yu Q."/>
            <person name="Zembek L."/>
            <person name="Zhong D."/>
            <person name="Zimmer A."/>
            <person name="Zwirko Z."/>
            <person name="Jaffe D.B."/>
            <person name="Alvarez P."/>
            <person name="Brockman W."/>
            <person name="Butler J."/>
            <person name="Chin C."/>
            <person name="Gnerre S."/>
            <person name="Grabherr M."/>
            <person name="Kleber M."/>
            <person name="Mauceli E."/>
            <person name="MacCallum I."/>
        </authorList>
    </citation>
    <scope>NUCLEOTIDE SEQUENCE [LARGE SCALE GENOMIC DNA]</scope>
    <source>
        <strain evidence="9">Tucson 14030-0811.24</strain>
    </source>
</reference>
<evidence type="ECO:0000256" key="6">
    <source>
        <dbReference type="SAM" id="MobiDB-lite"/>
    </source>
</evidence>
<sequence length="360" mass="40591">MFLKHCPPTLGGLFAFGGSSKRSERNFLRENVLVLRGQAHNYELPTAASLARRHGSSAEALAEVQRRLMTLPAGRKRNRDRPGMALYSSSSSEKQIQTEDTWYPNQNQVESTTRHPRSEGDESLTPLAQLVQGHGLRRSASNFELGKMTEQRGSYQPGQYDLHRPLGDVAAIVPSSKLDTNGKRMTKQNQQHRKQRSIVMDKRKKTKQPTPPRVLEVSIPEIIDAQVEPEDLPSDFSLDSKPNEDIQATAAYPSSPSPSPSQEAAPAQTEPKRQRQPQLQPQHLQNQLEELQPILLSDAERVTLIKLAQTRQSQLIAEYNRLPISMGTLRVRNLKHQLEQQLDVVEKDLSLLTQPRVYVK</sequence>
<evidence type="ECO:0000256" key="5">
    <source>
        <dbReference type="ARBA" id="ARBA00023273"/>
    </source>
</evidence>
<dbReference type="AlphaFoldDB" id="B4NBW5"/>
<evidence type="ECO:0000256" key="2">
    <source>
        <dbReference type="ARBA" id="ARBA00004245"/>
    </source>
</evidence>
<keyword evidence="9" id="KW-1185">Reference proteome</keyword>
<dbReference type="InterPro" id="IPR027012">
    <property type="entry name" value="Enkurin_dom"/>
</dbReference>
<keyword evidence="5" id="KW-0966">Cell projection</keyword>
<feature type="compositionally biased region" description="Basic residues" evidence="6">
    <location>
        <begin position="184"/>
        <end position="207"/>
    </location>
</feature>
<protein>
    <recommendedName>
        <fullName evidence="7">Enkurin domain-containing protein</fullName>
    </recommendedName>
</protein>
<gene>
    <name evidence="8" type="primary">Dwil\GK25741</name>
    <name evidence="8" type="ORF">Dwil_GK25741</name>
</gene>
<dbReference type="Proteomes" id="UP000007798">
    <property type="component" value="Unassembled WGS sequence"/>
</dbReference>
<dbReference type="SMR" id="B4NBW5"/>
<evidence type="ECO:0000313" key="9">
    <source>
        <dbReference type="Proteomes" id="UP000007798"/>
    </source>
</evidence>
<feature type="region of interest" description="Disordered" evidence="6">
    <location>
        <begin position="71"/>
        <end position="122"/>
    </location>
</feature>
<evidence type="ECO:0000256" key="4">
    <source>
        <dbReference type="ARBA" id="ARBA00023212"/>
    </source>
</evidence>
<dbReference type="PANTHER" id="PTHR21490">
    <property type="entry name" value="ENKURIN-RELATED"/>
    <property type="match status" value="1"/>
</dbReference>
<dbReference type="EMBL" id="CH964239">
    <property type="protein sequence ID" value="EDW82324.1"/>
    <property type="molecule type" value="Genomic_DNA"/>
</dbReference>
<feature type="domain" description="Enkurin" evidence="7">
    <location>
        <begin position="259"/>
        <end position="360"/>
    </location>
</feature>
<comment type="subcellular location">
    <subcellularLocation>
        <location evidence="1">Cell projection</location>
        <location evidence="1">Cilium</location>
    </subcellularLocation>
    <subcellularLocation>
        <location evidence="2">Cytoplasm</location>
        <location evidence="2">Cytoskeleton</location>
    </subcellularLocation>
</comment>
<dbReference type="PROSITE" id="PS51665">
    <property type="entry name" value="ENKURIN"/>
    <property type="match status" value="1"/>
</dbReference>